<proteinExistence type="inferred from homology"/>
<evidence type="ECO:0000256" key="7">
    <source>
        <dbReference type="ARBA" id="ARBA00022581"/>
    </source>
</evidence>
<keyword evidence="14" id="KW-1043">Host membrane</keyword>
<reference evidence="29 30" key="1">
    <citation type="journal article" date="2011" name="J. Virol.">
        <title>Characterization of the Candiru antigenic complex (Bunyaviridae: Phlebovirus), a highly diverse and reassorting group of viruses affecting humans in tropical America.</title>
        <authorList>
            <person name="Palacios G."/>
            <person name="Tesh R."/>
            <person name="Travassos da Rosa A."/>
            <person name="Savji N."/>
            <person name="Sze W."/>
            <person name="Jain K."/>
            <person name="Serge R."/>
            <person name="Guzman H."/>
            <person name="Guevara C."/>
            <person name="Nunes M.R."/>
            <person name="Nunes-Neto J.P."/>
            <person name="Kochel T."/>
            <person name="Hutchison S."/>
            <person name="Vasconcelos P.F."/>
            <person name="Lipkin W.I."/>
        </authorList>
    </citation>
    <scope>NUCLEOTIDE SEQUENCE [LARGE SCALE GENOMIC DNA]</scope>
</reference>
<evidence type="ECO:0000256" key="24">
    <source>
        <dbReference type="SAM" id="Phobius"/>
    </source>
</evidence>
<keyword evidence="13" id="KW-0946">Virion</keyword>
<dbReference type="InterPro" id="IPR009878">
    <property type="entry name" value="Phlebovirus_G2_fusion"/>
</dbReference>
<evidence type="ECO:0000256" key="16">
    <source>
        <dbReference type="ARBA" id="ARBA00023136"/>
    </source>
</evidence>
<evidence type="ECO:0000313" key="30">
    <source>
        <dbReference type="Proteomes" id="UP000500914"/>
    </source>
</evidence>
<evidence type="ECO:0000256" key="1">
    <source>
        <dbReference type="ARBA" id="ARBA00004244"/>
    </source>
</evidence>
<comment type="subcellular location">
    <subcellularLocation>
        <location evidence="1">Host Golgi apparatus membrane</location>
        <topology evidence="1">Single-pass type I membrane protein</topology>
    </subcellularLocation>
    <subcellularLocation>
        <location evidence="2">Host endoplasmic reticulum membrane</location>
        <topology evidence="2">Single-pass type I membrane protein</topology>
    </subcellularLocation>
    <subcellularLocation>
        <location evidence="3">Virion membrane</location>
        <topology evidence="3">Single-pass type I membrane protein</topology>
    </subcellularLocation>
</comment>
<feature type="coiled-coil region" evidence="23">
    <location>
        <begin position="224"/>
        <end position="251"/>
    </location>
</feature>
<keyword evidence="6" id="KW-1170">Fusion of virus membrane with host endosomal membrane</keyword>
<dbReference type="GO" id="GO:0044167">
    <property type="term" value="C:host cell endoplasmic reticulum membrane"/>
    <property type="evidence" value="ECO:0007669"/>
    <property type="project" value="UniProtKB-SubCell"/>
</dbReference>
<keyword evidence="30" id="KW-1185">Reference proteome</keyword>
<feature type="domain" description="Phlebovirus nonstructural NS-M" evidence="27">
    <location>
        <begin position="3"/>
        <end position="284"/>
    </location>
</feature>
<evidence type="ECO:0000256" key="14">
    <source>
        <dbReference type="ARBA" id="ARBA00022870"/>
    </source>
</evidence>
<evidence type="ECO:0000259" key="26">
    <source>
        <dbReference type="Pfam" id="PF07245"/>
    </source>
</evidence>
<keyword evidence="9 24" id="KW-0812">Transmembrane</keyword>
<dbReference type="GO" id="GO:0044178">
    <property type="term" value="C:host cell Golgi membrane"/>
    <property type="evidence" value="ECO:0007669"/>
    <property type="project" value="UniProtKB-SubCell"/>
</dbReference>
<name>F2W3S5_9VIRU</name>
<dbReference type="KEGG" id="vg:65101192"/>
<feature type="transmembrane region" description="Helical" evidence="24">
    <location>
        <begin position="725"/>
        <end position="747"/>
    </location>
</feature>
<evidence type="ECO:0000256" key="5">
    <source>
        <dbReference type="ARBA" id="ARBA00022506"/>
    </source>
</evidence>
<keyword evidence="5" id="KW-1168">Fusion of virus membrane with host membrane</keyword>
<dbReference type="EMBL" id="HM119426">
    <property type="protein sequence ID" value="AEA30050.1"/>
    <property type="molecule type" value="Genomic_RNA"/>
</dbReference>
<evidence type="ECO:0000256" key="6">
    <source>
        <dbReference type="ARBA" id="ARBA00022510"/>
    </source>
</evidence>
<evidence type="ECO:0000313" key="29">
    <source>
        <dbReference type="EMBL" id="AEA30050.1"/>
    </source>
</evidence>
<accession>F2W3S5</accession>
<feature type="domain" description="Phlebovirus glycoprotein G2 C-terminal" evidence="28">
    <location>
        <begin position="1168"/>
        <end position="1322"/>
    </location>
</feature>
<keyword evidence="17" id="KW-1015">Disulfide bond</keyword>
<dbReference type="GO" id="GO:0039654">
    <property type="term" value="P:fusion of virus membrane with host endosome membrane"/>
    <property type="evidence" value="ECO:0007669"/>
    <property type="project" value="UniProtKB-KW"/>
</dbReference>
<dbReference type="Proteomes" id="UP000500914">
    <property type="component" value="Genome"/>
</dbReference>
<dbReference type="GO" id="GO:0019062">
    <property type="term" value="P:virion attachment to host cell"/>
    <property type="evidence" value="ECO:0007669"/>
    <property type="project" value="UniProtKB-KW"/>
</dbReference>
<keyword evidence="7" id="KW-0945">Host-virus interaction</keyword>
<dbReference type="InterPro" id="IPR010826">
    <property type="entry name" value="Phlebovirus_G1"/>
</dbReference>
<evidence type="ECO:0000256" key="11">
    <source>
        <dbReference type="ARBA" id="ARBA00022804"/>
    </source>
</evidence>
<dbReference type="GO" id="GO:0055036">
    <property type="term" value="C:virion membrane"/>
    <property type="evidence" value="ECO:0007669"/>
    <property type="project" value="UniProtKB-SubCell"/>
</dbReference>
<organism evidence="29 30">
    <name type="scientific">Nique virus</name>
    <dbReference type="NCBI Taxonomy" id="629739"/>
    <lineage>
        <taxon>Viruses</taxon>
        <taxon>Riboviria</taxon>
        <taxon>Orthornavirae</taxon>
        <taxon>Negarnaviricota</taxon>
        <taxon>Polyploviricotina</taxon>
        <taxon>Bunyaviricetes</taxon>
        <taxon>Hareavirales</taxon>
        <taxon>Phenuiviridae</taxon>
        <taxon>Phlebovirus</taxon>
        <taxon>Phlebovirus niqueense</taxon>
    </lineage>
</organism>
<keyword evidence="19" id="KW-1038">Host endoplasmic reticulum</keyword>
<evidence type="ECO:0000256" key="13">
    <source>
        <dbReference type="ARBA" id="ARBA00022844"/>
    </source>
</evidence>
<evidence type="ECO:0000256" key="17">
    <source>
        <dbReference type="ARBA" id="ARBA00023157"/>
    </source>
</evidence>
<sequence>MKILLYVKQVVLTLAVYTMSGWSLEGTNRLCMSNESPLEGLVYYWEDQMKKKGMTIDGLSGCRIGEGELKEMSNKTIMKMIEEVQLSISPLRFSCHRSLNESGVSIEFNGLDDTDPGYHIVDCDNHKIYEDLGVLVGDGSVWESRYNKSFNEEIKLKSDQLRSAMADLDRLSDLRVDDQNEINSLIRENQMLMHKISNITGVAYNYNNSLQALLAEALKRDTEFDLMKKREEQLKKDLREHQERIKTIDNGNIKNNDKAMKKEAHTTTTPKALLMTTVAISLLSPSYAITHPSLLNPYPHVKNRIGSGLYRFDTEDDSTCRGLDYNTNCLGFDHMLRPDRYPFFNSFVMHLTPLEAYADNILEKEGDSCEMGKNKDSKCLDGRRFMKASCPQGINGVYYINDKGKLSHSRCKESEYEITEDCVFCRKIKKKGSKSIMKTSVSIQDAICQASQEEYRGPKVPFKGVCEVGSVSFKSCTKFVQGYENVPFVTFKNYGKMYIDRMITKNLELVNSVSFICYEHKGQDGTEIELRELKRVKMSECKNVNSSKTKHCTGDQTFCEKYGCSGTYPEVTCLTAPGSGPVLVNILGSWLKPQCLGYEKVLVKREIKTSLITFNQECETCVYRCEEEGIRVTSTGFRITTAVSCSHGLCLSTHQSPQTTILIPYPGLSSASGGPIGVHISHTEDSVSLHLTVYCEPQDICKTLHCFFCLNGLINYQCHSVLSSVITSMMISLSIYVVLVVIGKLLYMCKLIPKKLRSPFTWLRLLGKWIITLVKLSLVKLTRKINQTIGWDSNNQRPEVHLREVRVRRALPRYATTAFVIFLLLPLSLGCSETLISNSKQTKCVQSSGTIKCSVSATITLKAGVIGAESCFIIKGPMDNQHKTIRVRTISSEVVCREGNSFWTSHYVPNCLSSRRCHLVGECTGTRCQSWNDDEISMEFKNTKDNMVMNENKCFEQCGAIGCGCFNINPSCLFVHTTMRAVRPEAIRVFSCADWIHRLTLEVVGPDGEKERFTLGSLGTKFLSWGTVSLSLDAEGISGTNSLSFLESSKGGFAIYDESFSEVPREGFLGEVRCSSESAAIAAHSSCLRAPNLIKYKPMTDLVECTASLIDPFAAFTKGSLPQVRNGMTYTSSIDKKTVQAFNSGSIKALITMTMDDHEIQFLSESKKCDATFLNISGCYSCNYGSRVCVRIKVDGNANFLASNPQENFYLSFNLWSGTRDYCQLMHFNSPEVDLTTTYSCGGDGRILHIKGLLISMSLDYGRNKTGGSSTLVNPSEQGWNILNWISGLTTWLGGTWVAIGKILGFLLLGVVILLILISFLSLLGKSLLKKTKLM</sequence>
<comment type="similarity">
    <text evidence="22">Belongs to the phlebovirus envelope glycoprotein family.</text>
</comment>
<dbReference type="GO" id="GO:0016020">
    <property type="term" value="C:membrane"/>
    <property type="evidence" value="ECO:0007669"/>
    <property type="project" value="InterPro"/>
</dbReference>
<keyword evidence="18" id="KW-0325">Glycoprotein</keyword>
<evidence type="ECO:0000256" key="3">
    <source>
        <dbReference type="ARBA" id="ARBA00004563"/>
    </source>
</evidence>
<keyword evidence="8" id="KW-1162">Viral penetration into host cytoplasm</keyword>
<dbReference type="GeneID" id="65101192"/>
<dbReference type="RefSeq" id="YP_010086083.1">
    <property type="nucleotide sequence ID" value="NC_055313.1"/>
</dbReference>
<keyword evidence="11" id="KW-1161">Viral attachment to host cell</keyword>
<keyword evidence="20" id="KW-1160">Virus entry into host cell</keyword>
<evidence type="ECO:0000256" key="23">
    <source>
        <dbReference type="SAM" id="Coils"/>
    </source>
</evidence>
<evidence type="ECO:0000256" key="2">
    <source>
        <dbReference type="ARBA" id="ARBA00004482"/>
    </source>
</evidence>
<keyword evidence="15 24" id="KW-1133">Transmembrane helix</keyword>
<dbReference type="Gene3D" id="2.60.98.50">
    <property type="match status" value="3"/>
</dbReference>
<dbReference type="Pfam" id="PF19019">
    <property type="entry name" value="Phlebo_G2_C"/>
    <property type="match status" value="1"/>
</dbReference>
<dbReference type="InterPro" id="IPR043603">
    <property type="entry name" value="Phlebo_G2_C"/>
</dbReference>
<keyword evidence="12" id="KW-1040">Host Golgi apparatus</keyword>
<evidence type="ECO:0000256" key="21">
    <source>
        <dbReference type="ARBA" id="ARBA00031199"/>
    </source>
</evidence>
<keyword evidence="16 24" id="KW-0472">Membrane</keyword>
<evidence type="ECO:0000256" key="9">
    <source>
        <dbReference type="ARBA" id="ARBA00022692"/>
    </source>
</evidence>
<evidence type="ECO:0000256" key="18">
    <source>
        <dbReference type="ARBA" id="ARBA00023180"/>
    </source>
</evidence>
<evidence type="ECO:0000256" key="4">
    <source>
        <dbReference type="ARBA" id="ARBA00015294"/>
    </source>
</evidence>
<evidence type="ECO:0000259" key="27">
    <source>
        <dbReference type="Pfam" id="PF07246"/>
    </source>
</evidence>
<feature type="domain" description="Phlebovirus glycoprotein G1" evidence="25">
    <location>
        <begin position="299"/>
        <end position="825"/>
    </location>
</feature>
<keyword evidence="10" id="KW-0732">Signal</keyword>
<evidence type="ECO:0000256" key="15">
    <source>
        <dbReference type="ARBA" id="ARBA00022989"/>
    </source>
</evidence>
<dbReference type="Pfam" id="PF07245">
    <property type="entry name" value="Phlebovirus_G2"/>
    <property type="match status" value="1"/>
</dbReference>
<dbReference type="Pfam" id="PF07246">
    <property type="entry name" value="Phlebovirus_NSM"/>
    <property type="match status" value="1"/>
</dbReference>
<feature type="transmembrane region" description="Helical" evidence="24">
    <location>
        <begin position="811"/>
        <end position="829"/>
    </location>
</feature>
<evidence type="ECO:0000256" key="10">
    <source>
        <dbReference type="ARBA" id="ARBA00022729"/>
    </source>
</evidence>
<evidence type="ECO:0000256" key="22">
    <source>
        <dbReference type="ARBA" id="ARBA00033745"/>
    </source>
</evidence>
<evidence type="ECO:0000256" key="8">
    <source>
        <dbReference type="ARBA" id="ARBA00022595"/>
    </source>
</evidence>
<evidence type="ECO:0000259" key="25">
    <source>
        <dbReference type="Pfam" id="PF07243"/>
    </source>
</evidence>
<evidence type="ECO:0000256" key="12">
    <source>
        <dbReference type="ARBA" id="ARBA00022812"/>
    </source>
</evidence>
<dbReference type="InterPro" id="IPR009879">
    <property type="entry name" value="Phlebovirus_NSM"/>
</dbReference>
<dbReference type="Gene3D" id="2.60.40.3770">
    <property type="match status" value="1"/>
</dbReference>
<evidence type="ECO:0000259" key="28">
    <source>
        <dbReference type="Pfam" id="PF19019"/>
    </source>
</evidence>
<protein>
    <recommendedName>
        <fullName evidence="4">Envelopment polyprotein</fullName>
    </recommendedName>
    <alternativeName>
        <fullName evidence="21">M polyprotein</fullName>
    </alternativeName>
</protein>
<evidence type="ECO:0000256" key="19">
    <source>
        <dbReference type="ARBA" id="ARBA00023184"/>
    </source>
</evidence>
<feature type="domain" description="Phlebovirus glycoprotein G2 fusion" evidence="26">
    <location>
        <begin position="831"/>
        <end position="1144"/>
    </location>
</feature>
<evidence type="ECO:0000256" key="20">
    <source>
        <dbReference type="ARBA" id="ARBA00023296"/>
    </source>
</evidence>
<keyword evidence="23" id="KW-0175">Coiled coil</keyword>
<feature type="transmembrane region" description="Helical" evidence="24">
    <location>
        <begin position="1303"/>
        <end position="1325"/>
    </location>
</feature>
<dbReference type="GO" id="GO:0046718">
    <property type="term" value="P:symbiont entry into host cell"/>
    <property type="evidence" value="ECO:0007669"/>
    <property type="project" value="UniProtKB-KW"/>
</dbReference>
<dbReference type="Pfam" id="PF07243">
    <property type="entry name" value="Phlebovirus_G1"/>
    <property type="match status" value="1"/>
</dbReference>